<keyword evidence="2" id="KW-1185">Reference proteome</keyword>
<keyword evidence="1" id="KW-0255">Endonuclease</keyword>
<keyword evidence="1" id="KW-0378">Hydrolase</keyword>
<keyword evidence="1" id="KW-0540">Nuclease</keyword>
<accession>A0A7Y9RVN6</accession>
<comment type="caution">
    <text evidence="1">The sequence shown here is derived from an EMBL/GenBank/DDBJ whole genome shotgun (WGS) entry which is preliminary data.</text>
</comment>
<dbReference type="GO" id="GO:0004519">
    <property type="term" value="F:endonuclease activity"/>
    <property type="evidence" value="ECO:0007669"/>
    <property type="project" value="UniProtKB-KW"/>
</dbReference>
<evidence type="ECO:0000313" key="1">
    <source>
        <dbReference type="EMBL" id="NYG54969.1"/>
    </source>
</evidence>
<name>A0A7Y9RVN6_9ACTN</name>
<dbReference type="AlphaFoldDB" id="A0A7Y9RVN6"/>
<sequence>MAKEHAGSKASRSHLLAALERWDLIVPTAPLAHRIPGLLSIDHIAVPRAWPVAGAVRVVAEAGGRRLSDHDAYVVEVDLPGSTP</sequence>
<proteinExistence type="predicted"/>
<reference evidence="1 2" key="1">
    <citation type="submission" date="2020-07" db="EMBL/GenBank/DDBJ databases">
        <title>Sequencing the genomes of 1000 actinobacteria strains.</title>
        <authorList>
            <person name="Klenk H.-P."/>
        </authorList>
    </citation>
    <scope>NUCLEOTIDE SEQUENCE [LARGE SCALE GENOMIC DNA]</scope>
    <source>
        <strain evidence="1 2">DSM 24552</strain>
    </source>
</reference>
<protein>
    <submittedName>
        <fullName evidence="1">Endonuclease/exonuclease/phosphatase family metal-dependent hydrolase</fullName>
    </submittedName>
</protein>
<evidence type="ECO:0000313" key="2">
    <source>
        <dbReference type="Proteomes" id="UP000544110"/>
    </source>
</evidence>
<dbReference type="GO" id="GO:0004527">
    <property type="term" value="F:exonuclease activity"/>
    <property type="evidence" value="ECO:0007669"/>
    <property type="project" value="UniProtKB-KW"/>
</dbReference>
<organism evidence="1 2">
    <name type="scientific">Nocardioides perillae</name>
    <dbReference type="NCBI Taxonomy" id="1119534"/>
    <lineage>
        <taxon>Bacteria</taxon>
        <taxon>Bacillati</taxon>
        <taxon>Actinomycetota</taxon>
        <taxon>Actinomycetes</taxon>
        <taxon>Propionibacteriales</taxon>
        <taxon>Nocardioidaceae</taxon>
        <taxon>Nocardioides</taxon>
    </lineage>
</organism>
<gene>
    <name evidence="1" type="ORF">BJ989_001273</name>
</gene>
<dbReference type="Proteomes" id="UP000544110">
    <property type="component" value="Unassembled WGS sequence"/>
</dbReference>
<keyword evidence="1" id="KW-0269">Exonuclease</keyword>
<dbReference type="EMBL" id="JACCAC010000001">
    <property type="protein sequence ID" value="NYG54969.1"/>
    <property type="molecule type" value="Genomic_DNA"/>
</dbReference>